<reference evidence="2 3" key="1">
    <citation type="journal article" date="2021" name="Elife">
        <title>Chloroplast acquisition without the gene transfer in kleptoplastic sea slugs, Plakobranchus ocellatus.</title>
        <authorList>
            <person name="Maeda T."/>
            <person name="Takahashi S."/>
            <person name="Yoshida T."/>
            <person name="Shimamura S."/>
            <person name="Takaki Y."/>
            <person name="Nagai Y."/>
            <person name="Toyoda A."/>
            <person name="Suzuki Y."/>
            <person name="Arimoto A."/>
            <person name="Ishii H."/>
            <person name="Satoh N."/>
            <person name="Nishiyama T."/>
            <person name="Hasebe M."/>
            <person name="Maruyama T."/>
            <person name="Minagawa J."/>
            <person name="Obokata J."/>
            <person name="Shigenobu S."/>
        </authorList>
    </citation>
    <scope>NUCLEOTIDE SEQUENCE [LARGE SCALE GENOMIC DNA]</scope>
</reference>
<comment type="caution">
    <text evidence="2">The sequence shown here is derived from an EMBL/GenBank/DDBJ whole genome shotgun (WGS) entry which is preliminary data.</text>
</comment>
<dbReference type="EMBL" id="BLXT01007943">
    <property type="protein sequence ID" value="GFO44234.1"/>
    <property type="molecule type" value="Genomic_DNA"/>
</dbReference>
<evidence type="ECO:0000313" key="2">
    <source>
        <dbReference type="EMBL" id="GFO44234.1"/>
    </source>
</evidence>
<feature type="region of interest" description="Disordered" evidence="1">
    <location>
        <begin position="1"/>
        <end position="64"/>
    </location>
</feature>
<name>A0AAV4DJL9_9GAST</name>
<gene>
    <name evidence="2" type="ORF">PoB_007073900</name>
</gene>
<organism evidence="2 3">
    <name type="scientific">Plakobranchus ocellatus</name>
    <dbReference type="NCBI Taxonomy" id="259542"/>
    <lineage>
        <taxon>Eukaryota</taxon>
        <taxon>Metazoa</taxon>
        <taxon>Spiralia</taxon>
        <taxon>Lophotrochozoa</taxon>
        <taxon>Mollusca</taxon>
        <taxon>Gastropoda</taxon>
        <taxon>Heterobranchia</taxon>
        <taxon>Euthyneura</taxon>
        <taxon>Panpulmonata</taxon>
        <taxon>Sacoglossa</taxon>
        <taxon>Placobranchoidea</taxon>
        <taxon>Plakobranchidae</taxon>
        <taxon>Plakobranchus</taxon>
    </lineage>
</organism>
<feature type="compositionally biased region" description="Basic and acidic residues" evidence="1">
    <location>
        <begin position="7"/>
        <end position="19"/>
    </location>
</feature>
<feature type="compositionally biased region" description="Basic and acidic residues" evidence="1">
    <location>
        <begin position="53"/>
        <end position="64"/>
    </location>
</feature>
<evidence type="ECO:0000313" key="3">
    <source>
        <dbReference type="Proteomes" id="UP000735302"/>
    </source>
</evidence>
<dbReference type="Proteomes" id="UP000735302">
    <property type="component" value="Unassembled WGS sequence"/>
</dbReference>
<sequence>MSARGTECQREEQNVRERSGMSARGTECQREEQNVRESARSSRGATVSGLIPESDKSASQDGKSLDCRHERTCLSLYLAWVYICLLI</sequence>
<dbReference type="AlphaFoldDB" id="A0AAV4DJL9"/>
<protein>
    <submittedName>
        <fullName evidence="2">Uncharacterized protein</fullName>
    </submittedName>
</protein>
<feature type="compositionally biased region" description="Basic and acidic residues" evidence="1">
    <location>
        <begin position="27"/>
        <end position="40"/>
    </location>
</feature>
<accession>A0AAV4DJL9</accession>
<proteinExistence type="predicted"/>
<evidence type="ECO:0000256" key="1">
    <source>
        <dbReference type="SAM" id="MobiDB-lite"/>
    </source>
</evidence>
<keyword evidence="3" id="KW-1185">Reference proteome</keyword>